<accession>A0A0C9XPR3</accession>
<keyword evidence="3" id="KW-0285">Flavoprotein</keyword>
<dbReference type="PANTHER" id="PTHR43004:SF19">
    <property type="entry name" value="BINDING MONOOXYGENASE, PUTATIVE (JCVI)-RELATED"/>
    <property type="match status" value="1"/>
</dbReference>
<evidence type="ECO:0000256" key="4">
    <source>
        <dbReference type="ARBA" id="ARBA00022827"/>
    </source>
</evidence>
<dbReference type="Proteomes" id="UP000054018">
    <property type="component" value="Unassembled WGS sequence"/>
</dbReference>
<dbReference type="AlphaFoldDB" id="A0A0C9XPR3"/>
<reference evidence="8 9" key="1">
    <citation type="submission" date="2014-04" db="EMBL/GenBank/DDBJ databases">
        <authorList>
            <consortium name="DOE Joint Genome Institute"/>
            <person name="Kuo A."/>
            <person name="Kohler A."/>
            <person name="Costa M.D."/>
            <person name="Nagy L.G."/>
            <person name="Floudas D."/>
            <person name="Copeland A."/>
            <person name="Barry K.W."/>
            <person name="Cichocki N."/>
            <person name="Veneault-Fourrey C."/>
            <person name="LaButti K."/>
            <person name="Lindquist E.A."/>
            <person name="Lipzen A."/>
            <person name="Lundell T."/>
            <person name="Morin E."/>
            <person name="Murat C."/>
            <person name="Sun H."/>
            <person name="Tunlid A."/>
            <person name="Henrissat B."/>
            <person name="Grigoriev I.V."/>
            <person name="Hibbett D.S."/>
            <person name="Martin F."/>
            <person name="Nordberg H.P."/>
            <person name="Cantor M.N."/>
            <person name="Hua S.X."/>
        </authorList>
    </citation>
    <scope>NUCLEOTIDE SEQUENCE [LARGE SCALE GENOMIC DNA]</scope>
    <source>
        <strain evidence="8 9">441</strain>
    </source>
</reference>
<evidence type="ECO:0000259" key="7">
    <source>
        <dbReference type="Pfam" id="PF07976"/>
    </source>
</evidence>
<evidence type="ECO:0000313" key="8">
    <source>
        <dbReference type="EMBL" id="KIK14340.1"/>
    </source>
</evidence>
<dbReference type="InterPro" id="IPR036249">
    <property type="entry name" value="Thioredoxin-like_sf"/>
</dbReference>
<dbReference type="GO" id="GO:0071949">
    <property type="term" value="F:FAD binding"/>
    <property type="evidence" value="ECO:0007669"/>
    <property type="project" value="InterPro"/>
</dbReference>
<evidence type="ECO:0008006" key="10">
    <source>
        <dbReference type="Google" id="ProtNLM"/>
    </source>
</evidence>
<dbReference type="Pfam" id="PF01494">
    <property type="entry name" value="FAD_binding_3"/>
    <property type="match status" value="1"/>
</dbReference>
<comment type="similarity">
    <text evidence="2">Belongs to the PheA/TfdB FAD monooxygenase family.</text>
</comment>
<evidence type="ECO:0000256" key="3">
    <source>
        <dbReference type="ARBA" id="ARBA00022630"/>
    </source>
</evidence>
<organism evidence="8 9">
    <name type="scientific">Pisolithus microcarpus 441</name>
    <dbReference type="NCBI Taxonomy" id="765257"/>
    <lineage>
        <taxon>Eukaryota</taxon>
        <taxon>Fungi</taxon>
        <taxon>Dikarya</taxon>
        <taxon>Basidiomycota</taxon>
        <taxon>Agaricomycotina</taxon>
        <taxon>Agaricomycetes</taxon>
        <taxon>Agaricomycetidae</taxon>
        <taxon>Boletales</taxon>
        <taxon>Sclerodermatineae</taxon>
        <taxon>Pisolithaceae</taxon>
        <taxon>Pisolithus</taxon>
    </lineage>
</organism>
<dbReference type="Pfam" id="PF07976">
    <property type="entry name" value="Phe_hydrox_dim"/>
    <property type="match status" value="1"/>
</dbReference>
<dbReference type="SUPFAM" id="SSF52833">
    <property type="entry name" value="Thioredoxin-like"/>
    <property type="match status" value="1"/>
</dbReference>
<dbReference type="GO" id="GO:0016709">
    <property type="term" value="F:oxidoreductase activity, acting on paired donors, with incorporation or reduction of molecular oxygen, NAD(P)H as one donor, and incorporation of one atom of oxygen"/>
    <property type="evidence" value="ECO:0007669"/>
    <property type="project" value="UniProtKB-ARBA"/>
</dbReference>
<dbReference type="Gene3D" id="3.50.50.60">
    <property type="entry name" value="FAD/NAD(P)-binding domain"/>
    <property type="match status" value="1"/>
</dbReference>
<dbReference type="InterPro" id="IPR038220">
    <property type="entry name" value="PHOX_C_sf"/>
</dbReference>
<comment type="cofactor">
    <cofactor evidence="1">
        <name>FAD</name>
        <dbReference type="ChEBI" id="CHEBI:57692"/>
    </cofactor>
</comment>
<feature type="domain" description="Phenol hydroxylase-like C-terminal dimerisation" evidence="7">
    <location>
        <begin position="551"/>
        <end position="602"/>
    </location>
</feature>
<protein>
    <recommendedName>
        <fullName evidence="10">FAD-binding domain-containing protein</fullName>
    </recommendedName>
</protein>
<proteinExistence type="inferred from homology"/>
<sequence length="621" mass="68337">MATCTAPVLVVGAGPTGLAAALTLARNNVPVRIIEKEPQHRRGQRGVGIQPRTFEVFHFLRVPEIHERATFIPLLQEHDRGSLEPLNTFPMAPYMEPTPAIPYYNCKLMGQPVLEAIMREHLAQLGCTVELGTRLVSFTQDEKCVRVKVGKHRDDGNEEEVEEDIDASYLIGADGAKGITRKQLGLTFLGTTREDNFMVIGDIRLDAKDLDRDHWHFFSPMSQDMIALRPTDELGKDGWQFMMRGLPIDLQGLVRDEEALVKCIKDFVGLGDDVKVKEVIWVSDFRPNMRMVNKFGVGRIFVAGDAAHVHSLAGAQGLNSSVQDAFNIAWKIALVYKGLSPASLLDTYTIERLPVIAEMLGFTTEMHKLMFNESHAEHTPNSSADDHGNSNNVKSQFERAMRRGGKLYMLGVHYRTSPIIADEFVSTPTLRPTIVNSTYGDTEEGVLRAGDRAPDAPGLVATVSPNCVYASGPRTKGVAGSTRMFDIFGSTHHTVIIFAPTLANPVVQSILATLGQSFPKALVRRVVVLPGSASEPDDRVETSSEVEKDIDTEVLTDGAGHAYRGYVMEPQEVKAVVVRPDGVVGAIVRGVTGLKRYFEGVFGRMEGMRVAQDDFQVTPSR</sequence>
<evidence type="ECO:0000256" key="1">
    <source>
        <dbReference type="ARBA" id="ARBA00001974"/>
    </source>
</evidence>
<keyword evidence="4" id="KW-0274">FAD</keyword>
<dbReference type="InterPro" id="IPR036188">
    <property type="entry name" value="FAD/NAD-bd_sf"/>
</dbReference>
<gene>
    <name evidence="8" type="ORF">PISMIDRAFT_17376</name>
</gene>
<dbReference type="PANTHER" id="PTHR43004">
    <property type="entry name" value="TRK SYSTEM POTASSIUM UPTAKE PROTEIN"/>
    <property type="match status" value="1"/>
</dbReference>
<keyword evidence="9" id="KW-1185">Reference proteome</keyword>
<dbReference type="HOGENOM" id="CLU_009665_20_3_1"/>
<dbReference type="Gene3D" id="3.30.70.2450">
    <property type="match status" value="1"/>
</dbReference>
<name>A0A0C9XPR3_9AGAM</name>
<dbReference type="OrthoDB" id="2690153at2759"/>
<feature type="domain" description="FAD-binding" evidence="6">
    <location>
        <begin position="6"/>
        <end position="361"/>
    </location>
</feature>
<dbReference type="EMBL" id="KN833944">
    <property type="protein sequence ID" value="KIK14340.1"/>
    <property type="molecule type" value="Genomic_DNA"/>
</dbReference>
<evidence type="ECO:0000256" key="2">
    <source>
        <dbReference type="ARBA" id="ARBA00007801"/>
    </source>
</evidence>
<dbReference type="InterPro" id="IPR050641">
    <property type="entry name" value="RIFMO-like"/>
</dbReference>
<evidence type="ECO:0000256" key="5">
    <source>
        <dbReference type="ARBA" id="ARBA00023002"/>
    </source>
</evidence>
<dbReference type="Gene3D" id="3.40.30.20">
    <property type="match status" value="1"/>
</dbReference>
<dbReference type="PRINTS" id="PR00420">
    <property type="entry name" value="RNGMNOXGNASE"/>
</dbReference>
<dbReference type="STRING" id="765257.A0A0C9XPR3"/>
<evidence type="ECO:0000259" key="6">
    <source>
        <dbReference type="Pfam" id="PF01494"/>
    </source>
</evidence>
<keyword evidence="5" id="KW-0560">Oxidoreductase</keyword>
<evidence type="ECO:0000313" key="9">
    <source>
        <dbReference type="Proteomes" id="UP000054018"/>
    </source>
</evidence>
<dbReference type="SUPFAM" id="SSF51905">
    <property type="entry name" value="FAD/NAD(P)-binding domain"/>
    <property type="match status" value="1"/>
</dbReference>
<dbReference type="InterPro" id="IPR002938">
    <property type="entry name" value="FAD-bd"/>
</dbReference>
<reference evidence="9" key="2">
    <citation type="submission" date="2015-01" db="EMBL/GenBank/DDBJ databases">
        <title>Evolutionary Origins and Diversification of the Mycorrhizal Mutualists.</title>
        <authorList>
            <consortium name="DOE Joint Genome Institute"/>
            <consortium name="Mycorrhizal Genomics Consortium"/>
            <person name="Kohler A."/>
            <person name="Kuo A."/>
            <person name="Nagy L.G."/>
            <person name="Floudas D."/>
            <person name="Copeland A."/>
            <person name="Barry K.W."/>
            <person name="Cichocki N."/>
            <person name="Veneault-Fourrey C."/>
            <person name="LaButti K."/>
            <person name="Lindquist E.A."/>
            <person name="Lipzen A."/>
            <person name="Lundell T."/>
            <person name="Morin E."/>
            <person name="Murat C."/>
            <person name="Riley R."/>
            <person name="Ohm R."/>
            <person name="Sun H."/>
            <person name="Tunlid A."/>
            <person name="Henrissat B."/>
            <person name="Grigoriev I.V."/>
            <person name="Hibbett D.S."/>
            <person name="Martin F."/>
        </authorList>
    </citation>
    <scope>NUCLEOTIDE SEQUENCE [LARGE SCALE GENOMIC DNA]</scope>
    <source>
        <strain evidence="9">441</strain>
    </source>
</reference>
<dbReference type="InterPro" id="IPR012941">
    <property type="entry name" value="Phe_hydrox_C_dim_dom"/>
</dbReference>